<dbReference type="RefSeq" id="WP_185495325.1">
    <property type="nucleotide sequence ID" value="NZ_JAARUV010000004.1"/>
</dbReference>
<name>A0A7X0XRW6_9LIST</name>
<feature type="transmembrane region" description="Helical" evidence="1">
    <location>
        <begin position="112"/>
        <end position="132"/>
    </location>
</feature>
<organism evidence="2 3">
    <name type="scientific">Listeria booriae</name>
    <dbReference type="NCBI Taxonomy" id="1552123"/>
    <lineage>
        <taxon>Bacteria</taxon>
        <taxon>Bacillati</taxon>
        <taxon>Bacillota</taxon>
        <taxon>Bacilli</taxon>
        <taxon>Bacillales</taxon>
        <taxon>Listeriaceae</taxon>
        <taxon>Listeria</taxon>
    </lineage>
</organism>
<keyword evidence="1" id="KW-0472">Membrane</keyword>
<feature type="transmembrane region" description="Helical" evidence="1">
    <location>
        <begin position="56"/>
        <end position="75"/>
    </location>
</feature>
<keyword evidence="1" id="KW-1133">Transmembrane helix</keyword>
<feature type="transmembrane region" description="Helical" evidence="1">
    <location>
        <begin position="82"/>
        <end position="106"/>
    </location>
</feature>
<protein>
    <recommendedName>
        <fullName evidence="4">DUF3021 domain-containing protein</fullName>
    </recommendedName>
</protein>
<gene>
    <name evidence="2" type="ORF">HCA46_11950</name>
</gene>
<proteinExistence type="predicted"/>
<dbReference type="AlphaFoldDB" id="A0A7X0XRW6"/>
<keyword evidence="1" id="KW-0812">Transmembrane</keyword>
<sequence>MKLFPKIIMNAFIGVGISFTVKFLLQNVFQLNIWTDVGLTDNSLMTYSSMLLNQGMYFWIGLFCGISFVFIYIDFKKEYVRFLLIYVCYLLSINVPYLIGVAFYQIDLAPLWFINIFFTGLMLVLYFSIYFYQKLELKMINRKLTKMNKEEGKKRV</sequence>
<evidence type="ECO:0000313" key="2">
    <source>
        <dbReference type="EMBL" id="MBC1779552.1"/>
    </source>
</evidence>
<evidence type="ECO:0000313" key="3">
    <source>
        <dbReference type="Proteomes" id="UP000547643"/>
    </source>
</evidence>
<reference evidence="2 3" key="1">
    <citation type="submission" date="2020-03" db="EMBL/GenBank/DDBJ databases">
        <title>Soil Listeria distribution.</title>
        <authorList>
            <person name="Liao J."/>
            <person name="Wiedmann M."/>
        </authorList>
    </citation>
    <scope>NUCLEOTIDE SEQUENCE [LARGE SCALE GENOMIC DNA]</scope>
    <source>
        <strain evidence="2 3">FSL L7-1017</strain>
    </source>
</reference>
<comment type="caution">
    <text evidence="2">The sequence shown here is derived from an EMBL/GenBank/DDBJ whole genome shotgun (WGS) entry which is preliminary data.</text>
</comment>
<dbReference type="EMBL" id="JAARUV010000004">
    <property type="protein sequence ID" value="MBC1779552.1"/>
    <property type="molecule type" value="Genomic_DNA"/>
</dbReference>
<accession>A0A7X0XRW6</accession>
<evidence type="ECO:0008006" key="4">
    <source>
        <dbReference type="Google" id="ProtNLM"/>
    </source>
</evidence>
<dbReference type="Proteomes" id="UP000547643">
    <property type="component" value="Unassembled WGS sequence"/>
</dbReference>
<feature type="transmembrane region" description="Helical" evidence="1">
    <location>
        <begin position="7"/>
        <end position="25"/>
    </location>
</feature>
<evidence type="ECO:0000256" key="1">
    <source>
        <dbReference type="SAM" id="Phobius"/>
    </source>
</evidence>